<dbReference type="AlphaFoldDB" id="A0A4V3W8W8"/>
<keyword evidence="2" id="KW-1185">Reference proteome</keyword>
<dbReference type="Proteomes" id="UP000307507">
    <property type="component" value="Unassembled WGS sequence"/>
</dbReference>
<proteinExistence type="predicted"/>
<evidence type="ECO:0000313" key="1">
    <source>
        <dbReference type="EMBL" id="THF52896.1"/>
    </source>
</evidence>
<organism evidence="1 2">
    <name type="scientific">Flavobacterium supellecticarium</name>
    <dbReference type="NCBI Taxonomy" id="2565924"/>
    <lineage>
        <taxon>Bacteria</taxon>
        <taxon>Pseudomonadati</taxon>
        <taxon>Bacteroidota</taxon>
        <taxon>Flavobacteriia</taxon>
        <taxon>Flavobacteriales</taxon>
        <taxon>Flavobacteriaceae</taxon>
        <taxon>Flavobacterium</taxon>
    </lineage>
</organism>
<gene>
    <name evidence="1" type="ORF">E6C50_01430</name>
</gene>
<dbReference type="RefSeq" id="WP_136401421.1">
    <property type="nucleotide sequence ID" value="NZ_SSNZ01000001.1"/>
</dbReference>
<reference evidence="1 2" key="1">
    <citation type="submission" date="2019-04" db="EMBL/GenBank/DDBJ databases">
        <title>Flavobacterium sp. nov. isolated from construction timber.</title>
        <authorList>
            <person name="Lin S.-Y."/>
            <person name="Chang C.-T."/>
            <person name="Young C.-C."/>
        </authorList>
    </citation>
    <scope>NUCLEOTIDE SEQUENCE [LARGE SCALE GENOMIC DNA]</scope>
    <source>
        <strain evidence="1 2">CC-CTC003</strain>
    </source>
</reference>
<accession>A0A4V3W8W8</accession>
<sequence>MSKHKQNPSLETFKKMALNTQSDVVLKHINGGLENLWDCHGIWGKVGKTAREWGEFLDKHPKL</sequence>
<dbReference type="EMBL" id="SSNZ01000001">
    <property type="protein sequence ID" value="THF52896.1"/>
    <property type="molecule type" value="Genomic_DNA"/>
</dbReference>
<name>A0A4V3W8W8_9FLAO</name>
<evidence type="ECO:0000313" key="2">
    <source>
        <dbReference type="Proteomes" id="UP000307507"/>
    </source>
</evidence>
<comment type="caution">
    <text evidence="1">The sequence shown here is derived from an EMBL/GenBank/DDBJ whole genome shotgun (WGS) entry which is preliminary data.</text>
</comment>
<protein>
    <submittedName>
        <fullName evidence="1">Uncharacterized protein</fullName>
    </submittedName>
</protein>